<evidence type="ECO:0000313" key="1">
    <source>
        <dbReference type="EMBL" id="KKN19694.1"/>
    </source>
</evidence>
<name>A0A0F9NP53_9ZZZZ</name>
<proteinExistence type="predicted"/>
<gene>
    <name evidence="1" type="ORF">LCGC14_0943150</name>
</gene>
<dbReference type="InterPro" id="IPR036278">
    <property type="entry name" value="Sialidase_sf"/>
</dbReference>
<dbReference type="AlphaFoldDB" id="A0A0F9NP53"/>
<dbReference type="SUPFAM" id="SSF50939">
    <property type="entry name" value="Sialidases"/>
    <property type="match status" value="1"/>
</dbReference>
<protein>
    <recommendedName>
        <fullName evidence="2">Sialidase domain-containing protein</fullName>
    </recommendedName>
</protein>
<dbReference type="EMBL" id="LAZR01003310">
    <property type="protein sequence ID" value="KKN19694.1"/>
    <property type="molecule type" value="Genomic_DNA"/>
</dbReference>
<organism evidence="1">
    <name type="scientific">marine sediment metagenome</name>
    <dbReference type="NCBI Taxonomy" id="412755"/>
    <lineage>
        <taxon>unclassified sequences</taxon>
        <taxon>metagenomes</taxon>
        <taxon>ecological metagenomes</taxon>
    </lineage>
</organism>
<accession>A0A0F9NP53</accession>
<sequence>MADTLVDATVQTNLNYRTLRLGPVWIDENTAYVVYTDDALDLVYQKTGDGGATWGAPVLIRVGTVIKTSIWFDKWTPGDAGTKIHIAYMDSTSDDVFYRSLNTSGDSLGSEITVFAGVSFNVGGNWTGAIVDITKARGGNLYIGFWGDAVGEFGFYRSDDAGATWNSRAQLADGNAVDPILLFPGNEADTQDIWCIYWDVDASEISLKIYDNSGDSWSETAIVGSMTFNSQLFPMSGATRASDNHVILAAWTVYNNAAADLVVWDIGGSGSLTAKTDVVTNLDDSALVAVFIDQQTDDIYVAYITGAVFPGTVDIKYKKSADGGASWGAQQDYSELAADNLRMVWAGMSVGTDGGKFQPAWFNDDLDDLYVNLVNDVDIAAGGGGGVPIPFPLRYDRQQSMPTFAPIL</sequence>
<comment type="caution">
    <text evidence="1">The sequence shown here is derived from an EMBL/GenBank/DDBJ whole genome shotgun (WGS) entry which is preliminary data.</text>
</comment>
<reference evidence="1" key="1">
    <citation type="journal article" date="2015" name="Nature">
        <title>Complex archaea that bridge the gap between prokaryotes and eukaryotes.</title>
        <authorList>
            <person name="Spang A."/>
            <person name="Saw J.H."/>
            <person name="Jorgensen S.L."/>
            <person name="Zaremba-Niedzwiedzka K."/>
            <person name="Martijn J."/>
            <person name="Lind A.E."/>
            <person name="van Eijk R."/>
            <person name="Schleper C."/>
            <person name="Guy L."/>
            <person name="Ettema T.J."/>
        </authorList>
    </citation>
    <scope>NUCLEOTIDE SEQUENCE</scope>
</reference>
<evidence type="ECO:0008006" key="2">
    <source>
        <dbReference type="Google" id="ProtNLM"/>
    </source>
</evidence>